<dbReference type="EMBL" id="FNQO01000003">
    <property type="protein sequence ID" value="SEA31471.1"/>
    <property type="molecule type" value="Genomic_DNA"/>
</dbReference>
<dbReference type="CDD" id="cd01324">
    <property type="entry name" value="cbb3_Oxidase_CcoQ"/>
    <property type="match status" value="1"/>
</dbReference>
<dbReference type="Pfam" id="PF05545">
    <property type="entry name" value="FixQ"/>
    <property type="match status" value="1"/>
</dbReference>
<dbReference type="InterPro" id="IPR008621">
    <property type="entry name" value="Cbb3-typ_cyt_oxidase_comp"/>
</dbReference>
<feature type="region of interest" description="Disordered" evidence="1">
    <location>
        <begin position="39"/>
        <end position="78"/>
    </location>
</feature>
<keyword evidence="2" id="KW-0812">Transmembrane</keyword>
<proteinExistence type="predicted"/>
<dbReference type="RefSeq" id="WP_091389100.1">
    <property type="nucleotide sequence ID" value="NZ_FNQO01000003.1"/>
</dbReference>
<accession>A0A1H4A724</accession>
<dbReference type="STRING" id="658218.SAMN05216562_2574"/>
<sequence length="78" mass="8812">MDINILRQIGVVLGAVAFLAICWWAFSPKRKKRFEEDARLPFADEEPSAEDRESAAREDESKSGNESGTKQKQGQDKQ</sequence>
<keyword evidence="2" id="KW-0472">Membrane</keyword>
<name>A0A1H4A724_9GAMM</name>
<evidence type="ECO:0000256" key="2">
    <source>
        <dbReference type="SAM" id="Phobius"/>
    </source>
</evidence>
<organism evidence="3 4">
    <name type="scientific">Microbulbifer marinus</name>
    <dbReference type="NCBI Taxonomy" id="658218"/>
    <lineage>
        <taxon>Bacteria</taxon>
        <taxon>Pseudomonadati</taxon>
        <taxon>Pseudomonadota</taxon>
        <taxon>Gammaproteobacteria</taxon>
        <taxon>Cellvibrionales</taxon>
        <taxon>Microbulbiferaceae</taxon>
        <taxon>Microbulbifer</taxon>
    </lineage>
</organism>
<keyword evidence="4" id="KW-1185">Reference proteome</keyword>
<dbReference type="OrthoDB" id="6402501at2"/>
<gene>
    <name evidence="3" type="ORF">SAMN05216562_2574</name>
</gene>
<evidence type="ECO:0000313" key="3">
    <source>
        <dbReference type="EMBL" id="SEA31471.1"/>
    </source>
</evidence>
<reference evidence="4" key="1">
    <citation type="submission" date="2016-10" db="EMBL/GenBank/DDBJ databases">
        <authorList>
            <person name="Varghese N."/>
            <person name="Submissions S."/>
        </authorList>
    </citation>
    <scope>NUCLEOTIDE SEQUENCE [LARGE SCALE GENOMIC DNA]</scope>
    <source>
        <strain evidence="4">CGMCC 1.10657</strain>
    </source>
</reference>
<evidence type="ECO:0000313" key="4">
    <source>
        <dbReference type="Proteomes" id="UP000198658"/>
    </source>
</evidence>
<feature type="transmembrane region" description="Helical" evidence="2">
    <location>
        <begin position="6"/>
        <end position="26"/>
    </location>
</feature>
<keyword evidence="2" id="KW-1133">Transmembrane helix</keyword>
<feature type="compositionally biased region" description="Basic and acidic residues" evidence="1">
    <location>
        <begin position="49"/>
        <end position="63"/>
    </location>
</feature>
<evidence type="ECO:0000256" key="1">
    <source>
        <dbReference type="SAM" id="MobiDB-lite"/>
    </source>
</evidence>
<protein>
    <submittedName>
        <fullName evidence="3">Cytochrome c oxidase cbb3-type subunit 4</fullName>
    </submittedName>
</protein>
<dbReference type="Proteomes" id="UP000198658">
    <property type="component" value="Unassembled WGS sequence"/>
</dbReference>
<dbReference type="AlphaFoldDB" id="A0A1H4A724"/>